<dbReference type="KEGG" id="rain:Rai3103_03885"/>
<keyword evidence="2" id="KW-0472">Membrane</keyword>
<accession>A0A5Q2FE01</accession>
<gene>
    <name evidence="3" type="ORF">Rai3103_03885</name>
</gene>
<keyword evidence="4" id="KW-1185">Reference proteome</keyword>
<feature type="transmembrane region" description="Helical" evidence="2">
    <location>
        <begin position="6"/>
        <end position="24"/>
    </location>
</feature>
<evidence type="ECO:0000313" key="3">
    <source>
        <dbReference type="EMBL" id="QGF22945.1"/>
    </source>
</evidence>
<dbReference type="RefSeq" id="WP_153571472.1">
    <property type="nucleotide sequence ID" value="NZ_CP045725.1"/>
</dbReference>
<organism evidence="3 4">
    <name type="scientific">Raineyella fluvialis</name>
    <dbReference type="NCBI Taxonomy" id="2662261"/>
    <lineage>
        <taxon>Bacteria</taxon>
        <taxon>Bacillati</taxon>
        <taxon>Actinomycetota</taxon>
        <taxon>Actinomycetes</taxon>
        <taxon>Propionibacteriales</taxon>
        <taxon>Propionibacteriaceae</taxon>
        <taxon>Raineyella</taxon>
    </lineage>
</organism>
<dbReference type="Proteomes" id="UP000386847">
    <property type="component" value="Chromosome"/>
</dbReference>
<feature type="region of interest" description="Disordered" evidence="1">
    <location>
        <begin position="139"/>
        <end position="169"/>
    </location>
</feature>
<protein>
    <submittedName>
        <fullName evidence="3">Uncharacterized protein</fullName>
    </submittedName>
</protein>
<name>A0A5Q2FE01_9ACTN</name>
<proteinExistence type="predicted"/>
<feature type="compositionally biased region" description="Low complexity" evidence="1">
    <location>
        <begin position="141"/>
        <end position="155"/>
    </location>
</feature>
<evidence type="ECO:0000313" key="4">
    <source>
        <dbReference type="Proteomes" id="UP000386847"/>
    </source>
</evidence>
<evidence type="ECO:0000256" key="2">
    <source>
        <dbReference type="SAM" id="Phobius"/>
    </source>
</evidence>
<dbReference type="AlphaFoldDB" id="A0A5Q2FE01"/>
<dbReference type="EMBL" id="CP045725">
    <property type="protein sequence ID" value="QGF22945.1"/>
    <property type="molecule type" value="Genomic_DNA"/>
</dbReference>
<sequence length="169" mass="19354">MGTWIVLLITIPLVGWLTAVVVATPRRERRRVAELAEGAHARGWTYTEDASRLRPPPPQLREWQRPVMFREGFSGTYRGQEFWVAHVTYESTDPARQGRRRHATLCWLRLPFPLNDVRIVPLELLEERHQFVGGWSIAPATRPSTPGSRSSPMTSCSAGWRPARRSVRC</sequence>
<keyword evidence="2" id="KW-1133">Transmembrane helix</keyword>
<reference evidence="3 4" key="1">
    <citation type="submission" date="2019-10" db="EMBL/GenBank/DDBJ databases">
        <title>Genomic analysis of Raineyella sp. CBA3103.</title>
        <authorList>
            <person name="Roh S.W."/>
        </authorList>
    </citation>
    <scope>NUCLEOTIDE SEQUENCE [LARGE SCALE GENOMIC DNA]</scope>
    <source>
        <strain evidence="3 4">CBA3103</strain>
    </source>
</reference>
<keyword evidence="2" id="KW-0812">Transmembrane</keyword>
<evidence type="ECO:0000256" key="1">
    <source>
        <dbReference type="SAM" id="MobiDB-lite"/>
    </source>
</evidence>